<name>A0A937FYE9_9BACT</name>
<sequence>MKKKLLIISLSLILAYYGSFLVFGKNALVHKIKEDSHSSYNTYRWTTHVNLVSNMDLTPEQLTAFNSLWPSSNLDLNFKQVESFEQIPDFNKENTYHYILIINTKVLPWISIEECEKIEEYAAFWQIDYVWCFFTWIKVGEESLGMS</sequence>
<evidence type="ECO:0000313" key="2">
    <source>
        <dbReference type="Proteomes" id="UP000614216"/>
    </source>
</evidence>
<evidence type="ECO:0000313" key="1">
    <source>
        <dbReference type="EMBL" id="MBL6446670.1"/>
    </source>
</evidence>
<reference evidence="1" key="1">
    <citation type="submission" date="2021-01" db="EMBL/GenBank/DDBJ databases">
        <title>Fulvivirga kasyanovii gen. nov., sp nov., a novel member of the phylum Bacteroidetes isolated from seawater in a mussel farm.</title>
        <authorList>
            <person name="Zhao L.-H."/>
            <person name="Wang Z.-J."/>
        </authorList>
    </citation>
    <scope>NUCLEOTIDE SEQUENCE</scope>
    <source>
        <strain evidence="1">29W222</strain>
    </source>
</reference>
<dbReference type="RefSeq" id="WP_202856201.1">
    <property type="nucleotide sequence ID" value="NZ_JAEUGD010000031.1"/>
</dbReference>
<dbReference type="AlphaFoldDB" id="A0A937FYE9"/>
<protein>
    <submittedName>
        <fullName evidence="1">Uncharacterized protein</fullName>
    </submittedName>
</protein>
<dbReference type="EMBL" id="JAEUGD010000031">
    <property type="protein sequence ID" value="MBL6446670.1"/>
    <property type="molecule type" value="Genomic_DNA"/>
</dbReference>
<dbReference type="Proteomes" id="UP000614216">
    <property type="component" value="Unassembled WGS sequence"/>
</dbReference>
<comment type="caution">
    <text evidence="1">The sequence shown here is derived from an EMBL/GenBank/DDBJ whole genome shotgun (WGS) entry which is preliminary data.</text>
</comment>
<keyword evidence="2" id="KW-1185">Reference proteome</keyword>
<gene>
    <name evidence="1" type="ORF">JMN32_10130</name>
</gene>
<proteinExistence type="predicted"/>
<accession>A0A937FYE9</accession>
<organism evidence="1 2">
    <name type="scientific">Fulvivirga marina</name>
    <dbReference type="NCBI Taxonomy" id="2494733"/>
    <lineage>
        <taxon>Bacteria</taxon>
        <taxon>Pseudomonadati</taxon>
        <taxon>Bacteroidota</taxon>
        <taxon>Cytophagia</taxon>
        <taxon>Cytophagales</taxon>
        <taxon>Fulvivirgaceae</taxon>
        <taxon>Fulvivirga</taxon>
    </lineage>
</organism>